<gene>
    <name evidence="3" type="ORF">OGAPHI_005312</name>
</gene>
<protein>
    <recommendedName>
        <fullName evidence="2">Transthyretin/hydroxyisourate hydrolase domain-containing protein</fullName>
    </recommendedName>
</protein>
<dbReference type="Proteomes" id="UP000769157">
    <property type="component" value="Unassembled WGS sequence"/>
</dbReference>
<dbReference type="EMBL" id="JAEUBE010000375">
    <property type="protein sequence ID" value="KAH3663322.1"/>
    <property type="molecule type" value="Genomic_DNA"/>
</dbReference>
<feature type="domain" description="Transthyretin/hydroxyisourate hydrolase" evidence="2">
    <location>
        <begin position="4"/>
        <end position="63"/>
    </location>
</feature>
<name>A0A9P8P195_9ASCO</name>
<accession>A0A9P8P195</accession>
<keyword evidence="1" id="KW-0812">Transmembrane</keyword>
<evidence type="ECO:0000256" key="1">
    <source>
        <dbReference type="SAM" id="Phobius"/>
    </source>
</evidence>
<dbReference type="RefSeq" id="XP_046059745.1">
    <property type="nucleotide sequence ID" value="XM_046206483.1"/>
</dbReference>
<dbReference type="OrthoDB" id="10265230at2759"/>
<dbReference type="Gene3D" id="2.60.40.180">
    <property type="entry name" value="Transthyretin/hydroxyisourate hydrolase domain"/>
    <property type="match status" value="1"/>
</dbReference>
<sequence length="238" mass="25959">MPPITCHILDTTLGRPAQNVKCEISVLKESFELFATAFTNSDGRVAEWLPDSSNKQLVASLGFKDNSWSILSPGVSVSRSPPSRSWSSPATKLLSSSSLRSTFKDKEDMERCSNELSLSLWLFTSTAFFLGLLSFRRSLPNIFLNPRFSSSSSSLKVIDEAGVPWSTEGEADADETLEPVSWNWILWTELTVGTGVVCVGGTTGGTIICLFLMLGMEWCLPDFGLGCERGLKTSPLGK</sequence>
<dbReference type="InterPro" id="IPR036817">
    <property type="entry name" value="Transthyretin/HIU_hydrolase_sf"/>
</dbReference>
<proteinExistence type="predicted"/>
<organism evidence="3 4">
    <name type="scientific">Ogataea philodendri</name>
    <dbReference type="NCBI Taxonomy" id="1378263"/>
    <lineage>
        <taxon>Eukaryota</taxon>
        <taxon>Fungi</taxon>
        <taxon>Dikarya</taxon>
        <taxon>Ascomycota</taxon>
        <taxon>Saccharomycotina</taxon>
        <taxon>Pichiomycetes</taxon>
        <taxon>Pichiales</taxon>
        <taxon>Pichiaceae</taxon>
        <taxon>Ogataea</taxon>
    </lineage>
</organism>
<dbReference type="Pfam" id="PF00576">
    <property type="entry name" value="Transthyretin"/>
    <property type="match status" value="1"/>
</dbReference>
<feature type="transmembrane region" description="Helical" evidence="1">
    <location>
        <begin position="116"/>
        <end position="135"/>
    </location>
</feature>
<dbReference type="GeneID" id="70237276"/>
<evidence type="ECO:0000259" key="2">
    <source>
        <dbReference type="Pfam" id="PF00576"/>
    </source>
</evidence>
<dbReference type="AlphaFoldDB" id="A0A9P8P195"/>
<evidence type="ECO:0000313" key="3">
    <source>
        <dbReference type="EMBL" id="KAH3663322.1"/>
    </source>
</evidence>
<dbReference type="SUPFAM" id="SSF49472">
    <property type="entry name" value="Transthyretin (synonym: prealbumin)"/>
    <property type="match status" value="1"/>
</dbReference>
<comment type="caution">
    <text evidence="3">The sequence shown here is derived from an EMBL/GenBank/DDBJ whole genome shotgun (WGS) entry which is preliminary data.</text>
</comment>
<keyword evidence="1" id="KW-0472">Membrane</keyword>
<keyword evidence="1" id="KW-1133">Transmembrane helix</keyword>
<reference evidence="3" key="1">
    <citation type="journal article" date="2021" name="Open Biol.">
        <title>Shared evolutionary footprints suggest mitochondrial oxidative damage underlies multiple complex I losses in fungi.</title>
        <authorList>
            <person name="Schikora-Tamarit M.A."/>
            <person name="Marcet-Houben M."/>
            <person name="Nosek J."/>
            <person name="Gabaldon T."/>
        </authorList>
    </citation>
    <scope>NUCLEOTIDE SEQUENCE</scope>
    <source>
        <strain evidence="3">CBS6075</strain>
    </source>
</reference>
<feature type="transmembrane region" description="Helical" evidence="1">
    <location>
        <begin position="190"/>
        <end position="214"/>
    </location>
</feature>
<keyword evidence="4" id="KW-1185">Reference proteome</keyword>
<reference evidence="3" key="2">
    <citation type="submission" date="2021-01" db="EMBL/GenBank/DDBJ databases">
        <authorList>
            <person name="Schikora-Tamarit M.A."/>
        </authorList>
    </citation>
    <scope>NUCLEOTIDE SEQUENCE</scope>
    <source>
        <strain evidence="3">CBS6075</strain>
    </source>
</reference>
<evidence type="ECO:0000313" key="4">
    <source>
        <dbReference type="Proteomes" id="UP000769157"/>
    </source>
</evidence>
<dbReference type="InterPro" id="IPR023416">
    <property type="entry name" value="Transthyretin/HIU_hydrolase_d"/>
</dbReference>